<evidence type="ECO:0000256" key="2">
    <source>
        <dbReference type="ARBA" id="ARBA00022487"/>
    </source>
</evidence>
<feature type="domain" description="Carboxylesterase type B" evidence="7">
    <location>
        <begin position="25"/>
        <end position="94"/>
    </location>
</feature>
<name>A0AAW1ISY1_POPJA</name>
<dbReference type="PANTHER" id="PTHR11559">
    <property type="entry name" value="CARBOXYLESTERASE"/>
    <property type="match status" value="1"/>
</dbReference>
<keyword evidence="2" id="KW-0719">Serine esterase</keyword>
<evidence type="ECO:0000256" key="6">
    <source>
        <dbReference type="RuleBase" id="RU361235"/>
    </source>
</evidence>
<organism evidence="8 9">
    <name type="scientific">Popillia japonica</name>
    <name type="common">Japanese beetle</name>
    <dbReference type="NCBI Taxonomy" id="7064"/>
    <lineage>
        <taxon>Eukaryota</taxon>
        <taxon>Metazoa</taxon>
        <taxon>Ecdysozoa</taxon>
        <taxon>Arthropoda</taxon>
        <taxon>Hexapoda</taxon>
        <taxon>Insecta</taxon>
        <taxon>Pterygota</taxon>
        <taxon>Neoptera</taxon>
        <taxon>Endopterygota</taxon>
        <taxon>Coleoptera</taxon>
        <taxon>Polyphaga</taxon>
        <taxon>Scarabaeiformia</taxon>
        <taxon>Scarabaeidae</taxon>
        <taxon>Rutelinae</taxon>
        <taxon>Popillia</taxon>
    </lineage>
</organism>
<evidence type="ECO:0000259" key="7">
    <source>
        <dbReference type="Pfam" id="PF00135"/>
    </source>
</evidence>
<dbReference type="AlphaFoldDB" id="A0AAW1ISY1"/>
<evidence type="ECO:0000256" key="5">
    <source>
        <dbReference type="ARBA" id="ARBA00023180"/>
    </source>
</evidence>
<evidence type="ECO:0000313" key="9">
    <source>
        <dbReference type="Proteomes" id="UP001458880"/>
    </source>
</evidence>
<dbReference type="InterPro" id="IPR029058">
    <property type="entry name" value="AB_hydrolase_fold"/>
</dbReference>
<sequence length="585" mass="66132">MYSLVWIILPLVLSLHTCTVNCDKQPIVNTSLGKVKGFILKSRLGKPIYSFTAIRYAKAPVNELRFQPPVPVDKWNDVYDATQPGPVCPQPNNLPPVPVDKWNDVYDATQPGPVCPQPNNLNSSEDCLMLNVYTNKLPTHGDSLRRPVMLFFHPGGLYGSTGAVYVFGPQYLLDEDIVLVTGNYRLGSLGFLSTGTKEAPGNNGFKDQVVVLKWVRDHIHAFGGNPNMVTLSGYSAGGSSTNLHMISPMSRGLFHRAIIMSSSALGQVIIPTNQFDLAQKQARLVNCTDDTPISIIGCLKTKTAQEIADTLPGFLEVGGDPVVIWRAVIEPDFGQERFLVEHPITSALHGRFAKIPVMIGITEIEFGFVAHRGIRRQEFLDRFNKDYKRVLPIIFAYERNTKRSNDISTRLRRFYFGDGNLGNTTQTKEGIAQIYADGIEGFRVNRATNLISAKNTENTYYYCFTYRGKYSYFYLPDTNNTETAGAVHHDDLMYLFYISRRFPIFNSSDPEWQTVNKMVKMWTNFVKSGNPTPDPSTVLNNVRWLPYSQKLSNYLEIGNDLIMKEKLFQERYQEWETLFPLDEYA</sequence>
<dbReference type="EC" id="3.1.1.-" evidence="6"/>
<dbReference type="SUPFAM" id="SSF53474">
    <property type="entry name" value="alpha/beta-Hydrolases"/>
    <property type="match status" value="2"/>
</dbReference>
<comment type="similarity">
    <text evidence="1 6">Belongs to the type-B carboxylesterase/lipase family.</text>
</comment>
<dbReference type="EMBL" id="JASPKY010000578">
    <property type="protein sequence ID" value="KAK9692537.1"/>
    <property type="molecule type" value="Genomic_DNA"/>
</dbReference>
<dbReference type="PROSITE" id="PS00122">
    <property type="entry name" value="CARBOXYLESTERASE_B_1"/>
    <property type="match status" value="1"/>
</dbReference>
<feature type="chain" id="PRO_5043088403" description="Carboxylic ester hydrolase" evidence="6">
    <location>
        <begin position="23"/>
        <end position="585"/>
    </location>
</feature>
<protein>
    <recommendedName>
        <fullName evidence="6">Carboxylic ester hydrolase</fullName>
        <ecNumber evidence="6">3.1.1.-</ecNumber>
    </recommendedName>
</protein>
<dbReference type="Pfam" id="PF00135">
    <property type="entry name" value="COesterase"/>
    <property type="match status" value="2"/>
</dbReference>
<gene>
    <name evidence="8" type="ORF">QE152_g35100</name>
</gene>
<keyword evidence="3 6" id="KW-0378">Hydrolase</keyword>
<evidence type="ECO:0000256" key="3">
    <source>
        <dbReference type="ARBA" id="ARBA00022801"/>
    </source>
</evidence>
<comment type="caution">
    <text evidence="8">The sequence shown here is derived from an EMBL/GenBank/DDBJ whole genome shotgun (WGS) entry which is preliminary data.</text>
</comment>
<dbReference type="Gene3D" id="3.40.50.1820">
    <property type="entry name" value="alpha/beta hydrolase"/>
    <property type="match status" value="2"/>
</dbReference>
<evidence type="ECO:0000256" key="1">
    <source>
        <dbReference type="ARBA" id="ARBA00005964"/>
    </source>
</evidence>
<keyword evidence="9" id="KW-1185">Reference proteome</keyword>
<keyword evidence="4" id="KW-1015">Disulfide bond</keyword>
<dbReference type="Proteomes" id="UP001458880">
    <property type="component" value="Unassembled WGS sequence"/>
</dbReference>
<accession>A0AAW1ISY1</accession>
<dbReference type="GO" id="GO:0052689">
    <property type="term" value="F:carboxylic ester hydrolase activity"/>
    <property type="evidence" value="ECO:0007669"/>
    <property type="project" value="UniProtKB-KW"/>
</dbReference>
<dbReference type="InterPro" id="IPR002018">
    <property type="entry name" value="CarbesteraseB"/>
</dbReference>
<feature type="signal peptide" evidence="6">
    <location>
        <begin position="1"/>
        <end position="22"/>
    </location>
</feature>
<evidence type="ECO:0000313" key="8">
    <source>
        <dbReference type="EMBL" id="KAK9692537.1"/>
    </source>
</evidence>
<proteinExistence type="inferred from homology"/>
<evidence type="ECO:0000256" key="4">
    <source>
        <dbReference type="ARBA" id="ARBA00023157"/>
    </source>
</evidence>
<reference evidence="8 9" key="1">
    <citation type="journal article" date="2024" name="BMC Genomics">
        <title>De novo assembly and annotation of Popillia japonica's genome with initial clues to its potential as an invasive pest.</title>
        <authorList>
            <person name="Cucini C."/>
            <person name="Boschi S."/>
            <person name="Funari R."/>
            <person name="Cardaioli E."/>
            <person name="Iannotti N."/>
            <person name="Marturano G."/>
            <person name="Paoli F."/>
            <person name="Bruttini M."/>
            <person name="Carapelli A."/>
            <person name="Frati F."/>
            <person name="Nardi F."/>
        </authorList>
    </citation>
    <scope>NUCLEOTIDE SEQUENCE [LARGE SCALE GENOMIC DNA]</scope>
    <source>
        <strain evidence="8">DMR45628</strain>
    </source>
</reference>
<dbReference type="InterPro" id="IPR050309">
    <property type="entry name" value="Type-B_Carboxylest/Lipase"/>
</dbReference>
<keyword evidence="6" id="KW-0732">Signal</keyword>
<keyword evidence="5" id="KW-0325">Glycoprotein</keyword>
<feature type="domain" description="Carboxylesterase type B" evidence="7">
    <location>
        <begin position="95"/>
        <end position="575"/>
    </location>
</feature>
<dbReference type="InterPro" id="IPR019826">
    <property type="entry name" value="Carboxylesterase_B_AS"/>
</dbReference>